<organism evidence="2 3">
    <name type="scientific">Asparagus officinalis</name>
    <name type="common">Garden asparagus</name>
    <dbReference type="NCBI Taxonomy" id="4686"/>
    <lineage>
        <taxon>Eukaryota</taxon>
        <taxon>Viridiplantae</taxon>
        <taxon>Streptophyta</taxon>
        <taxon>Embryophyta</taxon>
        <taxon>Tracheophyta</taxon>
        <taxon>Spermatophyta</taxon>
        <taxon>Magnoliopsida</taxon>
        <taxon>Liliopsida</taxon>
        <taxon>Asparagales</taxon>
        <taxon>Asparagaceae</taxon>
        <taxon>Asparagoideae</taxon>
        <taxon>Asparagus</taxon>
    </lineage>
</organism>
<keyword evidence="3" id="KW-1185">Reference proteome</keyword>
<sequence>MGLLVAQVGRSDNAGLVDETSPGREMTAPTVEATEVRTQTGDATGPSSMPVPSHRLNKEPVRFYPCYGKI</sequence>
<evidence type="ECO:0000256" key="1">
    <source>
        <dbReference type="SAM" id="MobiDB-lite"/>
    </source>
</evidence>
<dbReference type="Proteomes" id="UP000243459">
    <property type="component" value="Chromosome 10"/>
</dbReference>
<dbReference type="EMBL" id="CM007390">
    <property type="protein sequence ID" value="ONK56296.1"/>
    <property type="molecule type" value="Genomic_DNA"/>
</dbReference>
<reference evidence="3" key="1">
    <citation type="journal article" date="2017" name="Nat. Commun.">
        <title>The asparagus genome sheds light on the origin and evolution of a young Y chromosome.</title>
        <authorList>
            <person name="Harkess A."/>
            <person name="Zhou J."/>
            <person name="Xu C."/>
            <person name="Bowers J.E."/>
            <person name="Van der Hulst R."/>
            <person name="Ayyampalayam S."/>
            <person name="Mercati F."/>
            <person name="Riccardi P."/>
            <person name="McKain M.R."/>
            <person name="Kakrana A."/>
            <person name="Tang H."/>
            <person name="Ray J."/>
            <person name="Groenendijk J."/>
            <person name="Arikit S."/>
            <person name="Mathioni S.M."/>
            <person name="Nakano M."/>
            <person name="Shan H."/>
            <person name="Telgmann-Rauber A."/>
            <person name="Kanno A."/>
            <person name="Yue Z."/>
            <person name="Chen H."/>
            <person name="Li W."/>
            <person name="Chen Y."/>
            <person name="Xu X."/>
            <person name="Zhang Y."/>
            <person name="Luo S."/>
            <person name="Chen H."/>
            <person name="Gao J."/>
            <person name="Mao Z."/>
            <person name="Pires J.C."/>
            <person name="Luo M."/>
            <person name="Kudrna D."/>
            <person name="Wing R.A."/>
            <person name="Meyers B.C."/>
            <person name="Yi K."/>
            <person name="Kong H."/>
            <person name="Lavrijsen P."/>
            <person name="Sunseri F."/>
            <person name="Falavigna A."/>
            <person name="Ye Y."/>
            <person name="Leebens-Mack J.H."/>
            <person name="Chen G."/>
        </authorList>
    </citation>
    <scope>NUCLEOTIDE SEQUENCE [LARGE SCALE GENOMIC DNA]</scope>
    <source>
        <strain evidence="3">cv. DH0086</strain>
    </source>
</reference>
<evidence type="ECO:0000313" key="2">
    <source>
        <dbReference type="EMBL" id="ONK56296.1"/>
    </source>
</evidence>
<protein>
    <submittedName>
        <fullName evidence="2">Uncharacterized protein</fullName>
    </submittedName>
</protein>
<feature type="compositionally biased region" description="Polar residues" evidence="1">
    <location>
        <begin position="36"/>
        <end position="47"/>
    </location>
</feature>
<accession>A0A5P1E5K1</accession>
<proteinExistence type="predicted"/>
<gene>
    <name evidence="2" type="ORF">A4U43_C10F6260</name>
</gene>
<name>A0A5P1E5K1_ASPOF</name>
<evidence type="ECO:0000313" key="3">
    <source>
        <dbReference type="Proteomes" id="UP000243459"/>
    </source>
</evidence>
<dbReference type="AlphaFoldDB" id="A0A5P1E5K1"/>
<dbReference type="Gramene" id="ONK56296">
    <property type="protein sequence ID" value="ONK56296"/>
    <property type="gene ID" value="A4U43_C10F6260"/>
</dbReference>
<feature type="region of interest" description="Disordered" evidence="1">
    <location>
        <begin position="1"/>
        <end position="56"/>
    </location>
</feature>